<comment type="caution">
    <text evidence="2">The sequence shown here is derived from an EMBL/GenBank/DDBJ whole genome shotgun (WGS) entry which is preliminary data.</text>
</comment>
<evidence type="ECO:0000313" key="2">
    <source>
        <dbReference type="EMBL" id="GAU93775.1"/>
    </source>
</evidence>
<evidence type="ECO:0000313" key="3">
    <source>
        <dbReference type="Proteomes" id="UP000186922"/>
    </source>
</evidence>
<sequence>MSHSCDVVKKLIDKVLDEQSKLSKVSSPTPSSPSPLSKQVVPIPPKNHLRGAAQKTNYPDPRSTERRGSDRA</sequence>
<protein>
    <submittedName>
        <fullName evidence="2">Uncharacterized protein</fullName>
    </submittedName>
</protein>
<evidence type="ECO:0000256" key="1">
    <source>
        <dbReference type="SAM" id="MobiDB-lite"/>
    </source>
</evidence>
<reference evidence="2 3" key="1">
    <citation type="journal article" date="2016" name="Nat. Commun.">
        <title>Extremotolerant tardigrade genome and improved radiotolerance of human cultured cells by tardigrade-unique protein.</title>
        <authorList>
            <person name="Hashimoto T."/>
            <person name="Horikawa D.D."/>
            <person name="Saito Y."/>
            <person name="Kuwahara H."/>
            <person name="Kozuka-Hata H."/>
            <person name="Shin-I T."/>
            <person name="Minakuchi Y."/>
            <person name="Ohishi K."/>
            <person name="Motoyama A."/>
            <person name="Aizu T."/>
            <person name="Enomoto A."/>
            <person name="Kondo K."/>
            <person name="Tanaka S."/>
            <person name="Hara Y."/>
            <person name="Koshikawa S."/>
            <person name="Sagara H."/>
            <person name="Miura T."/>
            <person name="Yokobori S."/>
            <person name="Miyagawa K."/>
            <person name="Suzuki Y."/>
            <person name="Kubo T."/>
            <person name="Oyama M."/>
            <person name="Kohara Y."/>
            <person name="Fujiyama A."/>
            <person name="Arakawa K."/>
            <person name="Katayama T."/>
            <person name="Toyoda A."/>
            <person name="Kunieda T."/>
        </authorList>
    </citation>
    <scope>NUCLEOTIDE SEQUENCE [LARGE SCALE GENOMIC DNA]</scope>
    <source>
        <strain evidence="2 3">YOKOZUNA-1</strain>
    </source>
</reference>
<feature type="compositionally biased region" description="Basic and acidic residues" evidence="1">
    <location>
        <begin position="62"/>
        <end position="72"/>
    </location>
</feature>
<dbReference type="Proteomes" id="UP000186922">
    <property type="component" value="Unassembled WGS sequence"/>
</dbReference>
<gene>
    <name evidence="2" type="primary">RvY_05662-1</name>
    <name evidence="2" type="synonym">RvY_05662.1</name>
    <name evidence="2" type="ORF">RvY_05662</name>
</gene>
<keyword evidence="3" id="KW-1185">Reference proteome</keyword>
<dbReference type="EMBL" id="BDGG01000002">
    <property type="protein sequence ID" value="GAU93775.1"/>
    <property type="molecule type" value="Genomic_DNA"/>
</dbReference>
<proteinExistence type="predicted"/>
<organism evidence="2 3">
    <name type="scientific">Ramazzottius varieornatus</name>
    <name type="common">Water bear</name>
    <name type="synonym">Tardigrade</name>
    <dbReference type="NCBI Taxonomy" id="947166"/>
    <lineage>
        <taxon>Eukaryota</taxon>
        <taxon>Metazoa</taxon>
        <taxon>Ecdysozoa</taxon>
        <taxon>Tardigrada</taxon>
        <taxon>Eutardigrada</taxon>
        <taxon>Parachela</taxon>
        <taxon>Hypsibioidea</taxon>
        <taxon>Ramazzottiidae</taxon>
        <taxon>Ramazzottius</taxon>
    </lineage>
</organism>
<feature type="region of interest" description="Disordered" evidence="1">
    <location>
        <begin position="17"/>
        <end position="72"/>
    </location>
</feature>
<dbReference type="AlphaFoldDB" id="A0A1D1UZE4"/>
<name>A0A1D1UZE4_RAMVA</name>
<feature type="compositionally biased region" description="Low complexity" evidence="1">
    <location>
        <begin position="22"/>
        <end position="38"/>
    </location>
</feature>
<accession>A0A1D1UZE4</accession>